<dbReference type="CDD" id="cd00093">
    <property type="entry name" value="HTH_XRE"/>
    <property type="match status" value="1"/>
</dbReference>
<accession>A0A8J4GY41</accession>
<keyword evidence="4" id="KW-1185">Reference proteome</keyword>
<keyword evidence="1" id="KW-0238">DNA-binding</keyword>
<feature type="domain" description="HTH cro/C1-type" evidence="2">
    <location>
        <begin position="10"/>
        <end position="64"/>
    </location>
</feature>
<dbReference type="PANTHER" id="PTHR46797">
    <property type="entry name" value="HTH-TYPE TRANSCRIPTIONAL REGULATOR"/>
    <property type="match status" value="1"/>
</dbReference>
<dbReference type="GO" id="GO:0005829">
    <property type="term" value="C:cytosol"/>
    <property type="evidence" value="ECO:0007669"/>
    <property type="project" value="TreeGrafter"/>
</dbReference>
<reference evidence="3" key="1">
    <citation type="submission" date="2021-04" db="EMBL/GenBank/DDBJ databases">
        <title>Draft genome sequence of Xylanibacillus composti strain K13.</title>
        <authorList>
            <person name="Uke A."/>
            <person name="Chhe C."/>
            <person name="Baramee S."/>
            <person name="Kosugi A."/>
        </authorList>
    </citation>
    <scope>NUCLEOTIDE SEQUENCE</scope>
    <source>
        <strain evidence="3">K13</strain>
    </source>
</reference>
<dbReference type="RefSeq" id="WP_213409927.1">
    <property type="nucleotide sequence ID" value="NZ_BOVK01000002.1"/>
</dbReference>
<dbReference type="InterPro" id="IPR001387">
    <property type="entry name" value="Cro/C1-type_HTH"/>
</dbReference>
<dbReference type="InterPro" id="IPR050807">
    <property type="entry name" value="TransReg_Diox_bact_type"/>
</dbReference>
<dbReference type="AlphaFoldDB" id="A0A8J4GY41"/>
<evidence type="ECO:0000313" key="4">
    <source>
        <dbReference type="Proteomes" id="UP000677918"/>
    </source>
</evidence>
<evidence type="ECO:0000259" key="2">
    <source>
        <dbReference type="PROSITE" id="PS50943"/>
    </source>
</evidence>
<comment type="caution">
    <text evidence="3">The sequence shown here is derived from an EMBL/GenBank/DDBJ whole genome shotgun (WGS) entry which is preliminary data.</text>
</comment>
<dbReference type="InterPro" id="IPR010982">
    <property type="entry name" value="Lambda_DNA-bd_dom_sf"/>
</dbReference>
<evidence type="ECO:0000313" key="3">
    <source>
        <dbReference type="EMBL" id="GIQ67322.1"/>
    </source>
</evidence>
<dbReference type="SMART" id="SM00530">
    <property type="entry name" value="HTH_XRE"/>
    <property type="match status" value="1"/>
</dbReference>
<dbReference type="Gene3D" id="1.10.260.40">
    <property type="entry name" value="lambda repressor-like DNA-binding domains"/>
    <property type="match status" value="1"/>
</dbReference>
<dbReference type="Pfam" id="PF01381">
    <property type="entry name" value="HTH_3"/>
    <property type="match status" value="1"/>
</dbReference>
<evidence type="ECO:0000256" key="1">
    <source>
        <dbReference type="ARBA" id="ARBA00023125"/>
    </source>
</evidence>
<dbReference type="GO" id="GO:0003677">
    <property type="term" value="F:DNA binding"/>
    <property type="evidence" value="ECO:0007669"/>
    <property type="project" value="UniProtKB-KW"/>
</dbReference>
<organism evidence="3 4">
    <name type="scientific">Xylanibacillus composti</name>
    <dbReference type="NCBI Taxonomy" id="1572762"/>
    <lineage>
        <taxon>Bacteria</taxon>
        <taxon>Bacillati</taxon>
        <taxon>Bacillota</taxon>
        <taxon>Bacilli</taxon>
        <taxon>Bacillales</taxon>
        <taxon>Paenibacillaceae</taxon>
        <taxon>Xylanibacillus</taxon>
    </lineage>
</organism>
<sequence length="73" mass="8045">MDAYALARRIRAFRKLKGYTQSELADSLGVSIGVLGAIERGTRKPDVQMLKRVSDVLGIDYEELTDTTNGEKG</sequence>
<protein>
    <submittedName>
        <fullName evidence="3">Putative HTH-type transcriptional regulator YazB</fullName>
    </submittedName>
</protein>
<dbReference type="Proteomes" id="UP000677918">
    <property type="component" value="Unassembled WGS sequence"/>
</dbReference>
<dbReference type="SUPFAM" id="SSF47413">
    <property type="entry name" value="lambda repressor-like DNA-binding domains"/>
    <property type="match status" value="1"/>
</dbReference>
<dbReference type="EMBL" id="BOVK01000002">
    <property type="protein sequence ID" value="GIQ67322.1"/>
    <property type="molecule type" value="Genomic_DNA"/>
</dbReference>
<proteinExistence type="predicted"/>
<dbReference type="PANTHER" id="PTHR46797:SF1">
    <property type="entry name" value="METHYLPHOSPHONATE SYNTHASE"/>
    <property type="match status" value="1"/>
</dbReference>
<dbReference type="PROSITE" id="PS50943">
    <property type="entry name" value="HTH_CROC1"/>
    <property type="match status" value="1"/>
</dbReference>
<name>A0A8J4GY41_9BACL</name>
<dbReference type="GO" id="GO:0003700">
    <property type="term" value="F:DNA-binding transcription factor activity"/>
    <property type="evidence" value="ECO:0007669"/>
    <property type="project" value="TreeGrafter"/>
</dbReference>
<gene>
    <name evidence="3" type="primary">yazB</name>
    <name evidence="3" type="ORF">XYCOK13_01460</name>
</gene>